<proteinExistence type="predicted"/>
<comment type="caution">
    <text evidence="2">The sequence shown here is derived from an EMBL/GenBank/DDBJ whole genome shotgun (WGS) entry which is preliminary data.</text>
</comment>
<evidence type="ECO:0000313" key="3">
    <source>
        <dbReference type="Proteomes" id="UP000325684"/>
    </source>
</evidence>
<dbReference type="EMBL" id="VCMV01000013">
    <property type="protein sequence ID" value="KAB0267386.1"/>
    <property type="molecule type" value="Genomic_DNA"/>
</dbReference>
<protein>
    <submittedName>
        <fullName evidence="2">Uncharacterized protein</fullName>
    </submittedName>
</protein>
<gene>
    <name evidence="2" type="ORF">FEZ63_08725</name>
</gene>
<feature type="transmembrane region" description="Helical" evidence="1">
    <location>
        <begin position="58"/>
        <end position="76"/>
    </location>
</feature>
<keyword evidence="1" id="KW-0812">Transmembrane</keyword>
<feature type="transmembrane region" description="Helical" evidence="1">
    <location>
        <begin position="33"/>
        <end position="52"/>
    </location>
</feature>
<evidence type="ECO:0000256" key="1">
    <source>
        <dbReference type="SAM" id="Phobius"/>
    </source>
</evidence>
<dbReference type="AlphaFoldDB" id="A0A5N3PC97"/>
<dbReference type="RefSeq" id="WP_150943382.1">
    <property type="nucleotide sequence ID" value="NZ_VCMV01000013.1"/>
</dbReference>
<accession>A0A5N3PC97</accession>
<organism evidence="2 3">
    <name type="scientific">Microvirga brassicacearum</name>
    <dbReference type="NCBI Taxonomy" id="2580413"/>
    <lineage>
        <taxon>Bacteria</taxon>
        <taxon>Pseudomonadati</taxon>
        <taxon>Pseudomonadota</taxon>
        <taxon>Alphaproteobacteria</taxon>
        <taxon>Hyphomicrobiales</taxon>
        <taxon>Methylobacteriaceae</taxon>
        <taxon>Microvirga</taxon>
    </lineage>
</organism>
<sequence length="111" mass="11852">MNIDMSLHDDITDLETEIDRLAEAAERCRKIMVVARGAMATGSVVLAALVLGLLRSDALILLTSVTAILAGIAVFGSHRSTLQELKAKIAAQEARRSGLIDAMDLHVVKEA</sequence>
<dbReference type="OrthoDB" id="8255940at2"/>
<name>A0A5N3PC97_9HYPH</name>
<evidence type="ECO:0000313" key="2">
    <source>
        <dbReference type="EMBL" id="KAB0267386.1"/>
    </source>
</evidence>
<keyword evidence="3" id="KW-1185">Reference proteome</keyword>
<dbReference type="Proteomes" id="UP000325684">
    <property type="component" value="Unassembled WGS sequence"/>
</dbReference>
<reference evidence="2 3" key="1">
    <citation type="journal article" date="2019" name="Microorganisms">
        <title>Genome Insights into the Novel Species Microvirga brassicacearum, a Rapeseed Endophyte with Biotechnological Potential.</title>
        <authorList>
            <person name="Jimenez-Gomez A."/>
            <person name="Saati-Santamaria Z."/>
            <person name="Igual J.M."/>
            <person name="Rivas R."/>
            <person name="Mateos P.F."/>
            <person name="Garcia-Fraile P."/>
        </authorList>
    </citation>
    <scope>NUCLEOTIDE SEQUENCE [LARGE SCALE GENOMIC DNA]</scope>
    <source>
        <strain evidence="2 3">CDVBN77</strain>
    </source>
</reference>
<keyword evidence="1" id="KW-0472">Membrane</keyword>
<keyword evidence="1" id="KW-1133">Transmembrane helix</keyword>